<accession>A0A017STT0</accession>
<dbReference type="AlphaFoldDB" id="A0A017STT0"/>
<dbReference type="Proteomes" id="UP000019678">
    <property type="component" value="Unassembled WGS sequence"/>
</dbReference>
<sequence length="79" mass="8451">MTSTNHLLDVDESPIDVDEPPVDVDELPPDVVGAFIDVDEPPIDVDENSVDLYAKRFDFGGWVGRGVGTGGETAHRGEG</sequence>
<dbReference type="RefSeq" id="WP_044252562.1">
    <property type="nucleotide sequence ID" value="NZ_ASRX01000148.1"/>
</dbReference>
<keyword evidence="3" id="KW-1185">Reference proteome</keyword>
<comment type="caution">
    <text evidence="2">The sequence shown here is derived from an EMBL/GenBank/DDBJ whole genome shotgun (WGS) entry which is preliminary data.</text>
</comment>
<proteinExistence type="predicted"/>
<organism evidence="2 3">
    <name type="scientific">Chondromyces apiculatus DSM 436</name>
    <dbReference type="NCBI Taxonomy" id="1192034"/>
    <lineage>
        <taxon>Bacteria</taxon>
        <taxon>Pseudomonadati</taxon>
        <taxon>Myxococcota</taxon>
        <taxon>Polyangia</taxon>
        <taxon>Polyangiales</taxon>
        <taxon>Polyangiaceae</taxon>
        <taxon>Chondromyces</taxon>
    </lineage>
</organism>
<evidence type="ECO:0000313" key="3">
    <source>
        <dbReference type="Proteomes" id="UP000019678"/>
    </source>
</evidence>
<evidence type="ECO:0000256" key="1">
    <source>
        <dbReference type="SAM" id="MobiDB-lite"/>
    </source>
</evidence>
<reference evidence="2 3" key="1">
    <citation type="submission" date="2013-05" db="EMBL/GenBank/DDBJ databases">
        <title>Genome assembly of Chondromyces apiculatus DSM 436.</title>
        <authorList>
            <person name="Sharma G."/>
            <person name="Khatri I."/>
            <person name="Kaur C."/>
            <person name="Mayilraj S."/>
            <person name="Subramanian S."/>
        </authorList>
    </citation>
    <scope>NUCLEOTIDE SEQUENCE [LARGE SCALE GENOMIC DNA]</scope>
    <source>
        <strain evidence="2 3">DSM 436</strain>
    </source>
</reference>
<protein>
    <submittedName>
        <fullName evidence="2">Uncharacterized protein</fullName>
    </submittedName>
</protein>
<dbReference type="EMBL" id="ASRX01000148">
    <property type="protein sequence ID" value="EYE99999.1"/>
    <property type="molecule type" value="Genomic_DNA"/>
</dbReference>
<name>A0A017STT0_9BACT</name>
<feature type="compositionally biased region" description="Acidic residues" evidence="1">
    <location>
        <begin position="10"/>
        <end position="24"/>
    </location>
</feature>
<evidence type="ECO:0000313" key="2">
    <source>
        <dbReference type="EMBL" id="EYE99999.1"/>
    </source>
</evidence>
<gene>
    <name evidence="2" type="ORF">CAP_1644</name>
</gene>
<feature type="region of interest" description="Disordered" evidence="1">
    <location>
        <begin position="1"/>
        <end position="24"/>
    </location>
</feature>